<name>A0A2U1THT9_9MICO</name>
<feature type="signal peptide" evidence="2">
    <location>
        <begin position="1"/>
        <end position="20"/>
    </location>
</feature>
<proteinExistence type="predicted"/>
<dbReference type="AlphaFoldDB" id="A0A2U1THT9"/>
<keyword evidence="2" id="KW-0732">Signal</keyword>
<evidence type="ECO:0000313" key="3">
    <source>
        <dbReference type="EMBL" id="PWC08464.1"/>
    </source>
</evidence>
<evidence type="ECO:0000256" key="2">
    <source>
        <dbReference type="SAM" id="SignalP"/>
    </source>
</evidence>
<gene>
    <name evidence="3" type="ORF">DF223_03825</name>
</gene>
<evidence type="ECO:0000313" key="4">
    <source>
        <dbReference type="Proteomes" id="UP000244962"/>
    </source>
</evidence>
<dbReference type="EMBL" id="QEFB01000001">
    <property type="protein sequence ID" value="PWC08464.1"/>
    <property type="molecule type" value="Genomic_DNA"/>
</dbReference>
<dbReference type="Proteomes" id="UP000244962">
    <property type="component" value="Unassembled WGS sequence"/>
</dbReference>
<sequence>MQRSKAVSGLLAAVCIASLASVVGCSTAEPQGGPAEPSGTASTDAENWPRVEAAGTGPWSEMIPVPNGANSIEIDFVCTGGIFSLAMGGQMQEDRSGSCGGTRSYHLPLLDSRKRLVSVFVADDAAFALTGSFSASVVEPDPAITSDCDDLSSIESSLFNARSGLDAGDVSLDEWTASVEQAHTDLAALSQTASGLLAMPVAQLSTATDGRYTTREALDASSEFRIGSTLASQICEDNGTPLTILDEYGG</sequence>
<dbReference type="RefSeq" id="WP_108962202.1">
    <property type="nucleotide sequence ID" value="NZ_QEFB01000001.1"/>
</dbReference>
<feature type="chain" id="PRO_5038819397" evidence="2">
    <location>
        <begin position="21"/>
        <end position="250"/>
    </location>
</feature>
<accession>A0A2U1THT9</accession>
<keyword evidence="4" id="KW-1185">Reference proteome</keyword>
<reference evidence="4" key="1">
    <citation type="submission" date="2018-04" db="EMBL/GenBank/DDBJ databases">
        <authorList>
            <person name="Liu S."/>
            <person name="Wang Z."/>
            <person name="Li J."/>
        </authorList>
    </citation>
    <scope>NUCLEOTIDE SEQUENCE [LARGE SCALE GENOMIC DNA]</scope>
    <source>
        <strain evidence="4">622</strain>
    </source>
</reference>
<comment type="caution">
    <text evidence="3">The sequence shown here is derived from an EMBL/GenBank/DDBJ whole genome shotgun (WGS) entry which is preliminary data.</text>
</comment>
<feature type="region of interest" description="Disordered" evidence="1">
    <location>
        <begin position="27"/>
        <end position="47"/>
    </location>
</feature>
<protein>
    <submittedName>
        <fullName evidence="3">Uncharacterized protein</fullName>
    </submittedName>
</protein>
<evidence type="ECO:0000256" key="1">
    <source>
        <dbReference type="SAM" id="MobiDB-lite"/>
    </source>
</evidence>
<organism evidence="3 4">
    <name type="scientific">Mycetocola zhujimingii</name>
    <dbReference type="NCBI Taxonomy" id="2079792"/>
    <lineage>
        <taxon>Bacteria</taxon>
        <taxon>Bacillati</taxon>
        <taxon>Actinomycetota</taxon>
        <taxon>Actinomycetes</taxon>
        <taxon>Micrococcales</taxon>
        <taxon>Microbacteriaceae</taxon>
        <taxon>Mycetocola</taxon>
    </lineage>
</organism>
<dbReference type="PROSITE" id="PS51257">
    <property type="entry name" value="PROKAR_LIPOPROTEIN"/>
    <property type="match status" value="1"/>
</dbReference>